<dbReference type="EMBL" id="MK500503">
    <property type="protein sequence ID" value="QBK90942.1"/>
    <property type="molecule type" value="Genomic_DNA"/>
</dbReference>
<organism evidence="2">
    <name type="scientific">Pithovirus LCPAC201</name>
    <dbReference type="NCBI Taxonomy" id="2506591"/>
    <lineage>
        <taxon>Viruses</taxon>
        <taxon>Pithoviruses</taxon>
    </lineage>
</organism>
<feature type="compositionally biased region" description="Polar residues" evidence="1">
    <location>
        <begin position="459"/>
        <end position="483"/>
    </location>
</feature>
<keyword evidence="2" id="KW-0540">Nuclease</keyword>
<keyword evidence="2" id="KW-0255">Endonuclease</keyword>
<evidence type="ECO:0000256" key="1">
    <source>
        <dbReference type="SAM" id="MobiDB-lite"/>
    </source>
</evidence>
<name>A0A481Z6C0_9VIRU</name>
<reference evidence="2" key="1">
    <citation type="journal article" date="2019" name="MBio">
        <title>Virus Genomes from Deep Sea Sediments Expand the Ocean Megavirome and Support Independent Origins of Viral Gigantism.</title>
        <authorList>
            <person name="Backstrom D."/>
            <person name="Yutin N."/>
            <person name="Jorgensen S.L."/>
            <person name="Dharamshi J."/>
            <person name="Homa F."/>
            <person name="Zaremba-Niedwiedzka K."/>
            <person name="Spang A."/>
            <person name="Wolf Y.I."/>
            <person name="Koonin E.V."/>
            <person name="Ettema T.J."/>
        </authorList>
    </citation>
    <scope>NUCLEOTIDE SEQUENCE</scope>
</reference>
<dbReference type="GO" id="GO:0004519">
    <property type="term" value="F:endonuclease activity"/>
    <property type="evidence" value="ECO:0007669"/>
    <property type="project" value="UniProtKB-KW"/>
</dbReference>
<feature type="region of interest" description="Disordered" evidence="1">
    <location>
        <begin position="413"/>
        <end position="483"/>
    </location>
</feature>
<accession>A0A481Z6C0</accession>
<gene>
    <name evidence="2" type="ORF">LCPAC201_02430</name>
</gene>
<proteinExistence type="predicted"/>
<evidence type="ECO:0000313" key="2">
    <source>
        <dbReference type="EMBL" id="QBK90942.1"/>
    </source>
</evidence>
<sequence length="538" mass="60756">MVDYNLVKLIIHPEWSQAWQNISGDPSRKTSQSKSVVQRLPRGLVPSSLIARDTAGNQIRFALTPEKNLDQITDQMAVILTDQDNTQTEGVILAIRKNEVILHGDGKYIRIFQPKSIISVKHVELHPWISLLGIQSPNYNILLQYILDSLSWEIHYSMTLLRKKEINISVRAAIVNNSYTSFLSKNIILMAGKMAHPPKNSHRFESNLPMASLAVKSDNPPGKSYSEDLIKVMEFEGVLRPGKMYMNTDKVYQTGYLKLYRHHFGRVQTEIIYRFDSPDQMPAGEVLVYNGDQEDFIGTSFMTESNKGQLVDLLMGQSSLQVISTIDLGKTVMINLPEGEFRADEIALTAQFTNPRQEPVPVLLIYHAPRRIVKSNPKYRHRVGHTYEWLVNYQPNTDKQMVTINITQIAEKPKTRRTEKVQLTSPRPLTSLSPRIDPPLSMITIPEPTPARSFVPLEGTTTRPNPSPIHNLSPVTTNRPNPTINTVGLRPSLRGGVLSKNFEELPSAQNNISPRTQSNQTSLQSVTILKPNKKFSIN</sequence>
<protein>
    <submittedName>
        <fullName evidence="2">HNH endonuclease</fullName>
    </submittedName>
</protein>
<keyword evidence="2" id="KW-0378">Hydrolase</keyword>
<feature type="compositionally biased region" description="Polar residues" evidence="1">
    <location>
        <begin position="421"/>
        <end position="433"/>
    </location>
</feature>